<keyword evidence="4" id="KW-1185">Reference proteome</keyword>
<feature type="chain" id="PRO_5042034497" description="Rhodanese domain-containing protein" evidence="1">
    <location>
        <begin position="23"/>
        <end position="156"/>
    </location>
</feature>
<name>A0AAD7R5H6_9TELE</name>
<dbReference type="PROSITE" id="PS50206">
    <property type="entry name" value="RHODANESE_3"/>
    <property type="match status" value="1"/>
</dbReference>
<feature type="signal peptide" evidence="1">
    <location>
        <begin position="1"/>
        <end position="22"/>
    </location>
</feature>
<dbReference type="EMBL" id="JAINUG010000619">
    <property type="protein sequence ID" value="KAJ8366259.1"/>
    <property type="molecule type" value="Genomic_DNA"/>
</dbReference>
<evidence type="ECO:0000313" key="3">
    <source>
        <dbReference type="EMBL" id="KAJ8366259.1"/>
    </source>
</evidence>
<evidence type="ECO:0000256" key="1">
    <source>
        <dbReference type="SAM" id="SignalP"/>
    </source>
</evidence>
<dbReference type="InterPro" id="IPR001763">
    <property type="entry name" value="Rhodanese-like_dom"/>
</dbReference>
<gene>
    <name evidence="3" type="ORF">AAFF_G00363400</name>
</gene>
<accession>A0AAD7R5H6</accession>
<keyword evidence="1" id="KW-0732">Signal</keyword>
<evidence type="ECO:0000313" key="4">
    <source>
        <dbReference type="Proteomes" id="UP001221898"/>
    </source>
</evidence>
<dbReference type="Proteomes" id="UP001221898">
    <property type="component" value="Unassembled WGS sequence"/>
</dbReference>
<proteinExistence type="predicted"/>
<dbReference type="PANTHER" id="PTHR44086:SF4">
    <property type="entry name" value="THIOSULFATE SULFURTRANSFERASE_RHODANESE-LIKE DOMAIN-CONTAINING PROTEIN 1-RELATED"/>
    <property type="match status" value="1"/>
</dbReference>
<dbReference type="Pfam" id="PF00581">
    <property type="entry name" value="Rhodanese"/>
    <property type="match status" value="1"/>
</dbReference>
<reference evidence="3" key="1">
    <citation type="journal article" date="2023" name="Science">
        <title>Genome structures resolve the early diversification of teleost fishes.</title>
        <authorList>
            <person name="Parey E."/>
            <person name="Louis A."/>
            <person name="Montfort J."/>
            <person name="Bouchez O."/>
            <person name="Roques C."/>
            <person name="Iampietro C."/>
            <person name="Lluch J."/>
            <person name="Castinel A."/>
            <person name="Donnadieu C."/>
            <person name="Desvignes T."/>
            <person name="Floi Bucao C."/>
            <person name="Jouanno E."/>
            <person name="Wen M."/>
            <person name="Mejri S."/>
            <person name="Dirks R."/>
            <person name="Jansen H."/>
            <person name="Henkel C."/>
            <person name="Chen W.J."/>
            <person name="Zahm M."/>
            <person name="Cabau C."/>
            <person name="Klopp C."/>
            <person name="Thompson A.W."/>
            <person name="Robinson-Rechavi M."/>
            <person name="Braasch I."/>
            <person name="Lecointre G."/>
            <person name="Bobe J."/>
            <person name="Postlethwait J.H."/>
            <person name="Berthelot C."/>
            <person name="Roest Crollius H."/>
            <person name="Guiguen Y."/>
        </authorList>
    </citation>
    <scope>NUCLEOTIDE SEQUENCE</scope>
    <source>
        <strain evidence="3">NC1722</strain>
    </source>
</reference>
<organism evidence="3 4">
    <name type="scientific">Aldrovandia affinis</name>
    <dbReference type="NCBI Taxonomy" id="143900"/>
    <lineage>
        <taxon>Eukaryota</taxon>
        <taxon>Metazoa</taxon>
        <taxon>Chordata</taxon>
        <taxon>Craniata</taxon>
        <taxon>Vertebrata</taxon>
        <taxon>Euteleostomi</taxon>
        <taxon>Actinopterygii</taxon>
        <taxon>Neopterygii</taxon>
        <taxon>Teleostei</taxon>
        <taxon>Notacanthiformes</taxon>
        <taxon>Halosauridae</taxon>
        <taxon>Aldrovandia</taxon>
    </lineage>
</organism>
<dbReference type="PANTHER" id="PTHR44086">
    <property type="entry name" value="THIOSULFATE SULFURTRANSFERASE RDL2, MITOCHONDRIAL-RELATED"/>
    <property type="match status" value="1"/>
</dbReference>
<dbReference type="SMART" id="SM00450">
    <property type="entry name" value="RHOD"/>
    <property type="match status" value="1"/>
</dbReference>
<protein>
    <recommendedName>
        <fullName evidence="2">Rhodanese domain-containing protein</fullName>
    </recommendedName>
</protein>
<sequence length="156" mass="17087">MRSSSLGLHMVSVLLLRRVVLAAADSLGHCPAPTAQPRGLQTEPRATDSVVSYEQLKAMLSSHSVQLFDVRNPEEFQTGHISGATNIPLGELEQSLKLAPAHFTLLFNVPPPHKDHEDIVFHCQRGRRSATALEIAHRLGFTRARHYAGVQRVGGV</sequence>
<feature type="domain" description="Rhodanese" evidence="2">
    <location>
        <begin position="61"/>
        <end position="151"/>
    </location>
</feature>
<dbReference type="InterPro" id="IPR036873">
    <property type="entry name" value="Rhodanese-like_dom_sf"/>
</dbReference>
<evidence type="ECO:0000259" key="2">
    <source>
        <dbReference type="PROSITE" id="PS50206"/>
    </source>
</evidence>
<dbReference type="SUPFAM" id="SSF52821">
    <property type="entry name" value="Rhodanese/Cell cycle control phosphatase"/>
    <property type="match status" value="1"/>
</dbReference>
<dbReference type="Gene3D" id="3.40.250.10">
    <property type="entry name" value="Rhodanese-like domain"/>
    <property type="match status" value="1"/>
</dbReference>
<comment type="caution">
    <text evidence="3">The sequence shown here is derived from an EMBL/GenBank/DDBJ whole genome shotgun (WGS) entry which is preliminary data.</text>
</comment>
<dbReference type="AlphaFoldDB" id="A0AAD7R5H6"/>